<dbReference type="SUPFAM" id="SSF49879">
    <property type="entry name" value="SMAD/FHA domain"/>
    <property type="match status" value="1"/>
</dbReference>
<proteinExistence type="predicted"/>
<evidence type="ECO:0000313" key="6">
    <source>
        <dbReference type="WBParaSite" id="SMRG1_27570.1"/>
    </source>
</evidence>
<name>A0AA84ZEM5_9TREM</name>
<keyword evidence="2" id="KW-0539">Nucleus</keyword>
<dbReference type="PANTHER" id="PTHR15464:SF1">
    <property type="entry name" value="TRANSCRIPTION FACTOR 19"/>
    <property type="match status" value="1"/>
</dbReference>
<dbReference type="PANTHER" id="PTHR15464">
    <property type="entry name" value="TRANSCRIPTION FACTOR 19"/>
    <property type="match status" value="1"/>
</dbReference>
<dbReference type="InterPro" id="IPR000253">
    <property type="entry name" value="FHA_dom"/>
</dbReference>
<dbReference type="InterPro" id="IPR013083">
    <property type="entry name" value="Znf_RING/FYVE/PHD"/>
</dbReference>
<evidence type="ECO:0000256" key="1">
    <source>
        <dbReference type="ARBA" id="ARBA00004123"/>
    </source>
</evidence>
<sequence length="555" mass="61962">MSTVTLRWIGDLDQDKREQAGCVSSSSDQYRPKKIELKPGQKEIRIGRINTKIPPDYPIESCINSRMISRNHATIERSAKGGSILYDHSMNGTYVNYTRVMGGVTLKHGDIVCFGHLNGANLKPGEPVALFYSDLKYRVELSDSPTKENVVTGTAKKRKSYPAQPGSTVSSTQRSDGEDDSIGSSDESTDAKRPRSNTTSSAQRTANRQKFKKPASSNRHKVDEEDDGDSNDDADDSSSNKRLSSAGSKTIKKRSNGTDRVKKSHSNSVSRKSSGTKPGHIHNKEKRRSGKSSKSGGFDAEDDAGGGDMFHYDSEECSARPCKQPQDIAIDWIQCDRCTLWYHQCQEYITCLLPLVASEKVGSSKDLIESYLELKLHSLRSSDSKSINPHTVTKVQPLHDHANLSNNISKSNVVSTPLPSSIFYEPWHSMWKFIRMNPIYGIGGKTLPLKSILFMDPKYIPPIHSISKIDNTNLLSSNDLDFCYEALLFMTQAYETVVRVTLFKDSKTKNGELMCCCDPYLNLPYSFGITELASLEDFVKQHIWSSIYKQFSIDE</sequence>
<feature type="compositionally biased region" description="Polar residues" evidence="3">
    <location>
        <begin position="165"/>
        <end position="174"/>
    </location>
</feature>
<evidence type="ECO:0000256" key="2">
    <source>
        <dbReference type="ARBA" id="ARBA00023242"/>
    </source>
</evidence>
<accession>A0AA84ZEM5</accession>
<dbReference type="InterPro" id="IPR008984">
    <property type="entry name" value="SMAD_FHA_dom_sf"/>
</dbReference>
<feature type="region of interest" description="Disordered" evidence="3">
    <location>
        <begin position="144"/>
        <end position="305"/>
    </location>
</feature>
<dbReference type="Pfam" id="PF00498">
    <property type="entry name" value="FHA"/>
    <property type="match status" value="1"/>
</dbReference>
<dbReference type="AlphaFoldDB" id="A0AA84ZEM5"/>
<dbReference type="SMART" id="SM00240">
    <property type="entry name" value="FHA"/>
    <property type="match status" value="1"/>
</dbReference>
<dbReference type="WBParaSite" id="SMRG1_27570.1">
    <property type="protein sequence ID" value="SMRG1_27570.1"/>
    <property type="gene ID" value="SMRG1_27570"/>
</dbReference>
<feature type="compositionally biased region" description="Basic residues" evidence="3">
    <location>
        <begin position="279"/>
        <end position="291"/>
    </location>
</feature>
<feature type="domain" description="FHA" evidence="4">
    <location>
        <begin position="44"/>
        <end position="100"/>
    </location>
</feature>
<evidence type="ECO:0000259" key="4">
    <source>
        <dbReference type="PROSITE" id="PS50006"/>
    </source>
</evidence>
<feature type="compositionally biased region" description="Polar residues" evidence="3">
    <location>
        <begin position="196"/>
        <end position="206"/>
    </location>
</feature>
<reference evidence="6" key="1">
    <citation type="submission" date="2023-11" db="UniProtKB">
        <authorList>
            <consortium name="WormBaseParasite"/>
        </authorList>
    </citation>
    <scope>IDENTIFICATION</scope>
</reference>
<dbReference type="Gene3D" id="3.30.40.10">
    <property type="entry name" value="Zinc/RING finger domain, C3HC4 (zinc finger)"/>
    <property type="match status" value="1"/>
</dbReference>
<dbReference type="InterPro" id="IPR042803">
    <property type="entry name" value="TCF19"/>
</dbReference>
<evidence type="ECO:0000256" key="3">
    <source>
        <dbReference type="SAM" id="MobiDB-lite"/>
    </source>
</evidence>
<comment type="subcellular location">
    <subcellularLocation>
        <location evidence="1">Nucleus</location>
    </subcellularLocation>
</comment>
<dbReference type="GO" id="GO:0010468">
    <property type="term" value="P:regulation of gene expression"/>
    <property type="evidence" value="ECO:0007669"/>
    <property type="project" value="InterPro"/>
</dbReference>
<protein>
    <submittedName>
        <fullName evidence="6">FHA domain-containing protein</fullName>
    </submittedName>
</protein>
<dbReference type="Gene3D" id="2.60.200.20">
    <property type="match status" value="1"/>
</dbReference>
<dbReference type="PROSITE" id="PS50006">
    <property type="entry name" value="FHA_DOMAIN"/>
    <property type="match status" value="1"/>
</dbReference>
<evidence type="ECO:0000313" key="5">
    <source>
        <dbReference type="Proteomes" id="UP000050790"/>
    </source>
</evidence>
<dbReference type="GO" id="GO:0005634">
    <property type="term" value="C:nucleus"/>
    <property type="evidence" value="ECO:0007669"/>
    <property type="project" value="UniProtKB-SubCell"/>
</dbReference>
<feature type="compositionally biased region" description="Acidic residues" evidence="3">
    <location>
        <begin position="224"/>
        <end position="236"/>
    </location>
</feature>
<dbReference type="Proteomes" id="UP000050790">
    <property type="component" value="Unassembled WGS sequence"/>
</dbReference>
<organism evidence="5 6">
    <name type="scientific">Schistosoma margrebowiei</name>
    <dbReference type="NCBI Taxonomy" id="48269"/>
    <lineage>
        <taxon>Eukaryota</taxon>
        <taxon>Metazoa</taxon>
        <taxon>Spiralia</taxon>
        <taxon>Lophotrochozoa</taxon>
        <taxon>Platyhelminthes</taxon>
        <taxon>Trematoda</taxon>
        <taxon>Digenea</taxon>
        <taxon>Strigeidida</taxon>
        <taxon>Schistosomatoidea</taxon>
        <taxon>Schistosomatidae</taxon>
        <taxon>Schistosoma</taxon>
    </lineage>
</organism>